<gene>
    <name evidence="3" type="ORF">J2S70_001079</name>
</gene>
<evidence type="ECO:0000256" key="2">
    <source>
        <dbReference type="SAM" id="Phobius"/>
    </source>
</evidence>
<dbReference type="RefSeq" id="WP_307682718.1">
    <property type="nucleotide sequence ID" value="NZ_JAUSQX010000001.1"/>
</dbReference>
<sequence length="284" mass="30751">MPKLALNYATALLVALGATLLFYPAAASWFALANQTQITAEYSAQIDDAKPEATLQLSAAREYNSALSSGVLVGAWNNLPEADSVHSDHVSAHGIEWHYEDILSTEQTDVMARLRIQSIDVDIPVYHGTEEDTLLKGAGHLEGTAFPVGGESTRSVITAHRGLANATMFTNLDKVVKGDTFVIEVFGETFTYSVIDIQVVPPEATEEIQIVPGEDLVTLITCTPLGINTHRILVTGERVIPTPASDLAQAGEQSNLPRFPWWAVAYGAILLGVVIYLVRSHRRS</sequence>
<dbReference type="EC" id="3.4.22.70" evidence="3"/>
<dbReference type="InterPro" id="IPR023365">
    <property type="entry name" value="Sortase_dom-sf"/>
</dbReference>
<keyword evidence="2" id="KW-0472">Membrane</keyword>
<dbReference type="InterPro" id="IPR042002">
    <property type="entry name" value="Sortase_C"/>
</dbReference>
<evidence type="ECO:0000313" key="3">
    <source>
        <dbReference type="EMBL" id="MDP9806497.1"/>
    </source>
</evidence>
<dbReference type="GO" id="GO:0016787">
    <property type="term" value="F:hydrolase activity"/>
    <property type="evidence" value="ECO:0007669"/>
    <property type="project" value="UniProtKB-KW"/>
</dbReference>
<evidence type="ECO:0000313" key="4">
    <source>
        <dbReference type="Proteomes" id="UP001243212"/>
    </source>
</evidence>
<protein>
    <submittedName>
        <fullName evidence="3">Sortase A</fullName>
        <ecNumber evidence="3">3.4.22.70</ecNumber>
    </submittedName>
</protein>
<keyword evidence="4" id="KW-1185">Reference proteome</keyword>
<dbReference type="NCBIfam" id="NF033745">
    <property type="entry name" value="class_C_sortase"/>
    <property type="match status" value="1"/>
</dbReference>
<keyword evidence="2" id="KW-1133">Transmembrane helix</keyword>
<organism evidence="3 4">
    <name type="scientific">Trueperella bonasi</name>
    <dbReference type="NCBI Taxonomy" id="312286"/>
    <lineage>
        <taxon>Bacteria</taxon>
        <taxon>Bacillati</taxon>
        <taxon>Actinomycetota</taxon>
        <taxon>Actinomycetes</taxon>
        <taxon>Actinomycetales</taxon>
        <taxon>Actinomycetaceae</taxon>
        <taxon>Trueperella</taxon>
    </lineage>
</organism>
<dbReference type="Proteomes" id="UP001243212">
    <property type="component" value="Unassembled WGS sequence"/>
</dbReference>
<dbReference type="EMBL" id="JAUSQX010000001">
    <property type="protein sequence ID" value="MDP9806497.1"/>
    <property type="molecule type" value="Genomic_DNA"/>
</dbReference>
<dbReference type="Pfam" id="PF04203">
    <property type="entry name" value="Sortase"/>
    <property type="match status" value="1"/>
</dbReference>
<comment type="caution">
    <text evidence="3">The sequence shown here is derived from an EMBL/GenBank/DDBJ whole genome shotgun (WGS) entry which is preliminary data.</text>
</comment>
<dbReference type="Gene3D" id="2.40.260.10">
    <property type="entry name" value="Sortase"/>
    <property type="match status" value="1"/>
</dbReference>
<keyword evidence="1 3" id="KW-0378">Hydrolase</keyword>
<keyword evidence="2" id="KW-0812">Transmembrane</keyword>
<accession>A0ABT9NGI7</accession>
<feature type="transmembrane region" description="Helical" evidence="2">
    <location>
        <begin position="259"/>
        <end position="278"/>
    </location>
</feature>
<dbReference type="CDD" id="cd05827">
    <property type="entry name" value="Sortase_C"/>
    <property type="match status" value="1"/>
</dbReference>
<evidence type="ECO:0000256" key="1">
    <source>
        <dbReference type="ARBA" id="ARBA00022801"/>
    </source>
</evidence>
<proteinExistence type="predicted"/>
<dbReference type="NCBIfam" id="TIGR01076">
    <property type="entry name" value="sortase_fam"/>
    <property type="match status" value="1"/>
</dbReference>
<dbReference type="InterPro" id="IPR005754">
    <property type="entry name" value="Sortase"/>
</dbReference>
<name>A0ABT9NGI7_9ACTO</name>
<reference evidence="3 4" key="1">
    <citation type="submission" date="2023-07" db="EMBL/GenBank/DDBJ databases">
        <title>Sequencing the genomes of 1000 actinobacteria strains.</title>
        <authorList>
            <person name="Klenk H.-P."/>
        </authorList>
    </citation>
    <scope>NUCLEOTIDE SEQUENCE [LARGE SCALE GENOMIC DNA]</scope>
    <source>
        <strain evidence="3 4">DSM 17163</strain>
    </source>
</reference>
<dbReference type="SUPFAM" id="SSF63817">
    <property type="entry name" value="Sortase"/>
    <property type="match status" value="1"/>
</dbReference>